<dbReference type="InterPro" id="IPR036047">
    <property type="entry name" value="F-box-like_dom_sf"/>
</dbReference>
<proteinExistence type="predicted"/>
<evidence type="ECO:0000256" key="1">
    <source>
        <dbReference type="SAM" id="MobiDB-lite"/>
    </source>
</evidence>
<protein>
    <recommendedName>
        <fullName evidence="2">F-box domain-containing protein</fullName>
    </recommendedName>
</protein>
<evidence type="ECO:0000259" key="2">
    <source>
        <dbReference type="Pfam" id="PF12937"/>
    </source>
</evidence>
<gene>
    <name evidence="3" type="ORF">MCHLO_11458</name>
</gene>
<dbReference type="SUPFAM" id="SSF52047">
    <property type="entry name" value="RNI-like"/>
    <property type="match status" value="1"/>
</dbReference>
<keyword evidence="4" id="KW-1185">Reference proteome</keyword>
<name>A0ABQ0LU25_MYCCL</name>
<evidence type="ECO:0000313" key="3">
    <source>
        <dbReference type="EMBL" id="GAT54618.1"/>
    </source>
</evidence>
<organism evidence="3 4">
    <name type="scientific">Mycena chlorophos</name>
    <name type="common">Agaric fungus</name>
    <name type="synonym">Agaricus chlorophos</name>
    <dbReference type="NCBI Taxonomy" id="658473"/>
    <lineage>
        <taxon>Eukaryota</taxon>
        <taxon>Fungi</taxon>
        <taxon>Dikarya</taxon>
        <taxon>Basidiomycota</taxon>
        <taxon>Agaricomycotina</taxon>
        <taxon>Agaricomycetes</taxon>
        <taxon>Agaricomycetidae</taxon>
        <taxon>Agaricales</taxon>
        <taxon>Marasmiineae</taxon>
        <taxon>Mycenaceae</taxon>
        <taxon>Mycena</taxon>
    </lineage>
</organism>
<evidence type="ECO:0000313" key="4">
    <source>
        <dbReference type="Proteomes" id="UP000815677"/>
    </source>
</evidence>
<dbReference type="EMBL" id="DF848725">
    <property type="protein sequence ID" value="GAT54618.1"/>
    <property type="molecule type" value="Genomic_DNA"/>
</dbReference>
<dbReference type="CDD" id="cd09917">
    <property type="entry name" value="F-box_SF"/>
    <property type="match status" value="1"/>
</dbReference>
<accession>A0ABQ0LU25</accession>
<dbReference type="Gene3D" id="3.80.10.10">
    <property type="entry name" value="Ribonuclease Inhibitor"/>
    <property type="match status" value="1"/>
</dbReference>
<dbReference type="Proteomes" id="UP000815677">
    <property type="component" value="Unassembled WGS sequence"/>
</dbReference>
<dbReference type="InterPro" id="IPR001810">
    <property type="entry name" value="F-box_dom"/>
</dbReference>
<sequence length="492" mass="55267">MPLTKLARNGAASHMPSVSTNLLMSRNLIVLGIAAALFLQTKPWSRPTQRTPSVQLEESPPPEMLPRPTPELPTEIWMLIFDFSDTRTLAAVSATCRLLHAISMSALVSHLVWRSPERAREHLSTFWVRFQNNGHSVSSLTIKFTPFLRSETVIFDIYADIFQAMSVFRYGLRRLVICGTALPDNFFEFLDSLPSLQDLNLRQCIVPPSPAHLRTPLHLQKLSLVDLSPRCVGVYSAYFVHLFPSVTNVSIDHGPHAHGCSKLSVPTIQCAPKRITLGPAVDDVSCLQYMTALSLFRLHELEALVVIITELHYPPFICCDRFPMKDIPRLTQLRHLETLVAPPHVVELLARATSGLRRVAIQGTRVKWTSRVLDALEKHRDSMEELAIHLQSWNDSVVPYIAERLPLLRSLEILYHEEGPSEQSLKILGQEHLIGLCKLATLRIHPFPRGHYGGVSRSPFQFSSAFASRSWVATPASRLQTARCRNGFAALL</sequence>
<reference evidence="3" key="1">
    <citation type="submission" date="2014-09" db="EMBL/GenBank/DDBJ databases">
        <title>Genome sequence of the luminous mushroom Mycena chlorophos for searching fungal bioluminescence genes.</title>
        <authorList>
            <person name="Tanaka Y."/>
            <person name="Kasuga D."/>
            <person name="Oba Y."/>
            <person name="Hase S."/>
            <person name="Sato K."/>
            <person name="Oba Y."/>
            <person name="Sakakibara Y."/>
        </authorList>
    </citation>
    <scope>NUCLEOTIDE SEQUENCE</scope>
</reference>
<dbReference type="InterPro" id="IPR032675">
    <property type="entry name" value="LRR_dom_sf"/>
</dbReference>
<dbReference type="SUPFAM" id="SSF81383">
    <property type="entry name" value="F-box domain"/>
    <property type="match status" value="1"/>
</dbReference>
<dbReference type="Pfam" id="PF12937">
    <property type="entry name" value="F-box-like"/>
    <property type="match status" value="1"/>
</dbReference>
<feature type="region of interest" description="Disordered" evidence="1">
    <location>
        <begin position="46"/>
        <end position="67"/>
    </location>
</feature>
<feature type="domain" description="F-box" evidence="2">
    <location>
        <begin position="71"/>
        <end position="105"/>
    </location>
</feature>